<keyword evidence="1" id="KW-0812">Transmembrane</keyword>
<keyword evidence="4" id="KW-1185">Reference proteome</keyword>
<dbReference type="SUPFAM" id="SSF82714">
    <property type="entry name" value="Multidrug efflux transporter AcrB TolC docking domain, DN and DC subdomains"/>
    <property type="match status" value="2"/>
</dbReference>
<dbReference type="InterPro" id="IPR027463">
    <property type="entry name" value="AcrB_DN_DC_subdom"/>
</dbReference>
<dbReference type="OrthoDB" id="9757876at2"/>
<organism evidence="3 4">
    <name type="scientific">Peribacillus glennii</name>
    <dbReference type="NCBI Taxonomy" id="2303991"/>
    <lineage>
        <taxon>Bacteria</taxon>
        <taxon>Bacillati</taxon>
        <taxon>Bacillota</taxon>
        <taxon>Bacilli</taxon>
        <taxon>Bacillales</taxon>
        <taxon>Bacillaceae</taxon>
        <taxon>Peribacillus</taxon>
    </lineage>
</organism>
<feature type="transmembrane region" description="Helical" evidence="1">
    <location>
        <begin position="971"/>
        <end position="997"/>
    </location>
</feature>
<feature type="transmembrane region" description="Helical" evidence="1">
    <location>
        <begin position="843"/>
        <end position="862"/>
    </location>
</feature>
<dbReference type="PANTHER" id="PTHR32063">
    <property type="match status" value="1"/>
</dbReference>
<dbReference type="Gene3D" id="3.30.70.1440">
    <property type="entry name" value="Multidrug efflux transporter AcrB pore domain"/>
    <property type="match status" value="1"/>
</dbReference>
<proteinExistence type="predicted"/>
<dbReference type="Gene3D" id="3.30.70.1430">
    <property type="entry name" value="Multidrug efflux transporter AcrB pore domain"/>
    <property type="match status" value="2"/>
</dbReference>
<accession>A0A372LBI0</accession>
<feature type="transmembrane region" description="Helical" evidence="1">
    <location>
        <begin position="364"/>
        <end position="384"/>
    </location>
</feature>
<dbReference type="SUPFAM" id="SSF82866">
    <property type="entry name" value="Multidrug efflux transporter AcrB transmembrane domain"/>
    <property type="match status" value="2"/>
</dbReference>
<dbReference type="Pfam" id="PF00873">
    <property type="entry name" value="ACR_tran"/>
    <property type="match status" value="1"/>
</dbReference>
<keyword evidence="1" id="KW-1133">Transmembrane helix</keyword>
<dbReference type="InterPro" id="IPR001036">
    <property type="entry name" value="Acrflvin-R"/>
</dbReference>
<protein>
    <submittedName>
        <fullName evidence="3">Efflux RND transporter permease subunit</fullName>
    </submittedName>
</protein>
<dbReference type="EMBL" id="QVTD01000008">
    <property type="protein sequence ID" value="RFU62832.1"/>
    <property type="molecule type" value="Genomic_DNA"/>
</dbReference>
<dbReference type="RefSeq" id="WP_117322959.1">
    <property type="nucleotide sequence ID" value="NZ_QVTD01000008.1"/>
</dbReference>
<feature type="transmembrane region" description="Helical" evidence="1">
    <location>
        <begin position="436"/>
        <end position="456"/>
    </location>
</feature>
<dbReference type="AlphaFoldDB" id="A0A372LBI0"/>
<evidence type="ECO:0000313" key="4">
    <source>
        <dbReference type="Proteomes" id="UP000262939"/>
    </source>
</evidence>
<dbReference type="PANTHER" id="PTHR32063:SF0">
    <property type="entry name" value="SWARMING MOTILITY PROTEIN SWRC"/>
    <property type="match status" value="1"/>
</dbReference>
<evidence type="ECO:0000256" key="1">
    <source>
        <dbReference type="SAM" id="Phobius"/>
    </source>
</evidence>
<keyword evidence="1" id="KW-0472">Membrane</keyword>
<gene>
    <name evidence="3" type="ORF">D0466_12805</name>
</gene>
<evidence type="ECO:0000259" key="2">
    <source>
        <dbReference type="PROSITE" id="PS50156"/>
    </source>
</evidence>
<feature type="domain" description="SSD" evidence="2">
    <location>
        <begin position="364"/>
        <end position="493"/>
    </location>
</feature>
<name>A0A372LBI0_9BACI</name>
<feature type="transmembrane region" description="Helical" evidence="1">
    <location>
        <begin position="468"/>
        <end position="495"/>
    </location>
</feature>
<comment type="caution">
    <text evidence="3">The sequence shown here is derived from an EMBL/GenBank/DDBJ whole genome shotgun (WGS) entry which is preliminary data.</text>
</comment>
<dbReference type="GO" id="GO:0042910">
    <property type="term" value="F:xenobiotic transmembrane transporter activity"/>
    <property type="evidence" value="ECO:0007669"/>
    <property type="project" value="TreeGrafter"/>
</dbReference>
<feature type="transmembrane region" description="Helical" evidence="1">
    <location>
        <begin position="337"/>
        <end position="357"/>
    </location>
</feature>
<feature type="transmembrane region" description="Helical" evidence="1">
    <location>
        <begin position="516"/>
        <end position="542"/>
    </location>
</feature>
<feature type="transmembrane region" description="Helical" evidence="1">
    <location>
        <begin position="390"/>
        <end position="415"/>
    </location>
</feature>
<dbReference type="InterPro" id="IPR000731">
    <property type="entry name" value="SSD"/>
</dbReference>
<dbReference type="Proteomes" id="UP000262939">
    <property type="component" value="Unassembled WGS sequence"/>
</dbReference>
<dbReference type="PRINTS" id="PR00702">
    <property type="entry name" value="ACRIFLAVINRP"/>
</dbReference>
<dbReference type="PROSITE" id="PS50156">
    <property type="entry name" value="SSD"/>
    <property type="match status" value="1"/>
</dbReference>
<sequence>MKAIIRFSMRNGVALFLMILLIIGGGIYSLKQINIEKYPNVDIPYMTVAVPYPGASPEQIMKEIGEPVEKELMNLDGVENVYTEGYANAVYFTTENAMSVDMEEQEKAVRAAIDKVKLPEAAEDPEIILQGPDGDRTVYTMGVYAEKSNEELQNIVKNKIVPALESINGVSEVDVGGIEEKQISVRLLPEELKKKGLTLEDVKNTIQANNLSIPTGDVSLSGQVLPIRVSKDLTSIDDLKNITVFTKGSPDGNNPKPGTVKLSEIAKIIYQAENKTDFTRINGEPGITIGIIPDGGENVVGIVDEAKKTIKGLDLREQLQVKTLRDQSIEIKESVHAMLREALLGALMAVVVTLLFLRNIRSTLISIISIPLSILASFTVLNLLGYTLNMMTLAGIAVAVGRVVDDSIVVIENVFRRVRASKERSEKLVEQSTREVASAITSSTITTVAVFLPMAFVPGLIGRFFAPLAWTVVISLIFSLVVAITIVPLLSRIFLLNISPKEHKENKLQTLYRKSLGWALGHRAISLIAAVVILAGSIGLIAPRLGTTFLPQDKVSNYDVSITMEKGTAPKLTSETASKAERILLDNKKVKQVNTSVYGEHESASISFELKKNVSDPDNVIKNIRSDFKQIKAAKEISVTGVGGVAGGGQSQYVLIVKGPDFDDITKASNDIAAGLRDIKGMADIHTSLEGDEPEIVMEMDEDKLEEHGLMPAMVGSSFRELISGDVVATINMDGDKKDVKLLLNMESVSSLKELEEQEIPNIAGIPVKLKDIGTLKNAENRTIITHLNSNEYVMVTGQITDSKTGEITSKADKLVKDLDLPKGVSYYKEGASAAMEEGFTNMAIAIGVSVLLVYMVMVIAFGEGKAPFVILFAIPFSIIGALIGLFIVKQPIGMPAMIGLLMLNGIVVTNAIVLIDRVKQNEKLGVEKHEALLDAGVVRLRPILMTAIATVGALLPMALSSHAGIVSSSLAVVVIGGLTTSTLLTLFIVPVLYSLFHPARGVKNQPVPIRNAV</sequence>
<dbReference type="Gene3D" id="3.30.70.1320">
    <property type="entry name" value="Multidrug efflux transporter AcrB pore domain like"/>
    <property type="match status" value="1"/>
</dbReference>
<evidence type="ECO:0000313" key="3">
    <source>
        <dbReference type="EMBL" id="RFU62832.1"/>
    </source>
</evidence>
<dbReference type="SUPFAM" id="SSF82693">
    <property type="entry name" value="Multidrug efflux transporter AcrB pore domain, PN1, PN2, PC1 and PC2 subdomains"/>
    <property type="match status" value="2"/>
</dbReference>
<feature type="transmembrane region" description="Helical" evidence="1">
    <location>
        <begin position="937"/>
        <end position="959"/>
    </location>
</feature>
<dbReference type="Gene3D" id="1.20.1640.10">
    <property type="entry name" value="Multidrug efflux transporter AcrB transmembrane domain"/>
    <property type="match status" value="2"/>
</dbReference>
<feature type="transmembrane region" description="Helical" evidence="1">
    <location>
        <begin position="895"/>
        <end position="916"/>
    </location>
</feature>
<reference evidence="3 4" key="1">
    <citation type="submission" date="2018-08" db="EMBL/GenBank/DDBJ databases">
        <title>Bacillus chawlae sp. nov., Bacillus glennii sp. nov., and Bacillus saganii sp. nov. Isolated from the Vehicle Assembly Building at Kennedy Space Center where the Viking Spacecraft were Assembled.</title>
        <authorList>
            <person name="Seuylemezian A."/>
            <person name="Vaishampayan P."/>
        </authorList>
    </citation>
    <scope>NUCLEOTIDE SEQUENCE [LARGE SCALE GENOMIC DNA]</scope>
    <source>
        <strain evidence="3 4">V44-8</strain>
    </source>
</reference>
<feature type="transmembrane region" description="Helical" evidence="1">
    <location>
        <begin position="869"/>
        <end position="889"/>
    </location>
</feature>
<dbReference type="Gene3D" id="3.30.2090.10">
    <property type="entry name" value="Multidrug efflux transporter AcrB TolC docking domain, DN and DC subdomains"/>
    <property type="match status" value="2"/>
</dbReference>
<dbReference type="GO" id="GO:0005886">
    <property type="term" value="C:plasma membrane"/>
    <property type="evidence" value="ECO:0007669"/>
    <property type="project" value="TreeGrafter"/>
</dbReference>